<keyword evidence="5 7" id="KW-1133">Transmembrane helix</keyword>
<dbReference type="RefSeq" id="WP_095406280.1">
    <property type="nucleotide sequence ID" value="NZ_NOJZ02000009.1"/>
</dbReference>
<dbReference type="SUPFAM" id="SSF161098">
    <property type="entry name" value="MetI-like"/>
    <property type="match status" value="1"/>
</dbReference>
<feature type="transmembrane region" description="Helical" evidence="7">
    <location>
        <begin position="125"/>
        <end position="145"/>
    </location>
</feature>
<feature type="domain" description="ABC transmembrane type-1" evidence="8">
    <location>
        <begin position="61"/>
        <end position="241"/>
    </location>
</feature>
<feature type="transmembrane region" description="Helical" evidence="7">
    <location>
        <begin position="69"/>
        <end position="87"/>
    </location>
</feature>
<dbReference type="EMBL" id="NOJZ02000009">
    <property type="protein sequence ID" value="RDY23649.1"/>
    <property type="molecule type" value="Genomic_DNA"/>
</dbReference>
<keyword evidence="10" id="KW-1185">Reference proteome</keyword>
<comment type="similarity">
    <text evidence="7">Belongs to the binding-protein-dependent transport system permease family.</text>
</comment>
<dbReference type="PANTHER" id="PTHR30151:SF0">
    <property type="entry name" value="ABC TRANSPORTER PERMEASE PROTEIN MJ0413-RELATED"/>
    <property type="match status" value="1"/>
</dbReference>
<evidence type="ECO:0000313" key="9">
    <source>
        <dbReference type="EMBL" id="RDY23649.1"/>
    </source>
</evidence>
<evidence type="ECO:0000256" key="5">
    <source>
        <dbReference type="ARBA" id="ARBA00022989"/>
    </source>
</evidence>
<evidence type="ECO:0000256" key="4">
    <source>
        <dbReference type="ARBA" id="ARBA00022692"/>
    </source>
</evidence>
<keyword evidence="6 7" id="KW-0472">Membrane</keyword>
<reference evidence="9 10" key="1">
    <citation type="journal article" date="2017" name="Genome Announc.">
        <title>Draft Genome Sequence of Romboutsia maritimum sp. nov. Strain CCRI-22766(T), Isolated from Coastal Estuarine Mud.</title>
        <authorList>
            <person name="Maheux A.F."/>
            <person name="Boudreau D.K."/>
            <person name="Berube E."/>
            <person name="Boissinot M."/>
            <person name="Raymond F."/>
            <person name="Brodeur S."/>
            <person name="Corbeil J."/>
            <person name="Brightwell G."/>
            <person name="Broda D."/>
            <person name="Omar R.F."/>
            <person name="Bergeron M.G."/>
        </authorList>
    </citation>
    <scope>NUCLEOTIDE SEQUENCE [LARGE SCALE GENOMIC DNA]</scope>
    <source>
        <strain evidence="9 10">CCRI-22766</strain>
    </source>
</reference>
<feature type="transmembrane region" description="Helical" evidence="7">
    <location>
        <begin position="12"/>
        <end position="32"/>
    </location>
</feature>
<dbReference type="InterPro" id="IPR035906">
    <property type="entry name" value="MetI-like_sf"/>
</dbReference>
<dbReference type="Pfam" id="PF00528">
    <property type="entry name" value="BPD_transp_1"/>
    <property type="match status" value="1"/>
</dbReference>
<comment type="caution">
    <text evidence="9">The sequence shown here is derived from an EMBL/GenBank/DDBJ whole genome shotgun (WGS) entry which is preliminary data.</text>
</comment>
<dbReference type="PANTHER" id="PTHR30151">
    <property type="entry name" value="ALKANE SULFONATE ABC TRANSPORTER-RELATED, MEMBRANE SUBUNIT"/>
    <property type="match status" value="1"/>
</dbReference>
<gene>
    <name evidence="9" type="ORF">CHF27_006860</name>
</gene>
<keyword evidence="3" id="KW-1003">Cell membrane</keyword>
<dbReference type="AlphaFoldDB" id="A0A371IT64"/>
<dbReference type="OrthoDB" id="308958at2"/>
<protein>
    <submittedName>
        <fullName evidence="9">ABC transporter permease subunit</fullName>
    </submittedName>
</protein>
<evidence type="ECO:0000313" key="10">
    <source>
        <dbReference type="Proteomes" id="UP000243494"/>
    </source>
</evidence>
<name>A0A371IT64_9FIRM</name>
<keyword evidence="4 7" id="KW-0812">Transmembrane</keyword>
<dbReference type="PROSITE" id="PS50928">
    <property type="entry name" value="ABC_TM1"/>
    <property type="match status" value="1"/>
</dbReference>
<evidence type="ECO:0000256" key="2">
    <source>
        <dbReference type="ARBA" id="ARBA00022448"/>
    </source>
</evidence>
<keyword evidence="2 7" id="KW-0813">Transport</keyword>
<organism evidence="9 10">
    <name type="scientific">Romboutsia maritimum</name>
    <dbReference type="NCBI Taxonomy" id="2020948"/>
    <lineage>
        <taxon>Bacteria</taxon>
        <taxon>Bacillati</taxon>
        <taxon>Bacillota</taxon>
        <taxon>Clostridia</taxon>
        <taxon>Peptostreptococcales</taxon>
        <taxon>Peptostreptococcaceae</taxon>
        <taxon>Romboutsia</taxon>
    </lineage>
</organism>
<accession>A0A371IT64</accession>
<evidence type="ECO:0000259" key="8">
    <source>
        <dbReference type="PROSITE" id="PS50928"/>
    </source>
</evidence>
<feature type="transmembrane region" description="Helical" evidence="7">
    <location>
        <begin position="99"/>
        <end position="119"/>
    </location>
</feature>
<dbReference type="GO" id="GO:0055085">
    <property type="term" value="P:transmembrane transport"/>
    <property type="evidence" value="ECO:0007669"/>
    <property type="project" value="InterPro"/>
</dbReference>
<proteinExistence type="inferred from homology"/>
<dbReference type="CDD" id="cd06261">
    <property type="entry name" value="TM_PBP2"/>
    <property type="match status" value="1"/>
</dbReference>
<evidence type="ECO:0000256" key="7">
    <source>
        <dbReference type="RuleBase" id="RU363032"/>
    </source>
</evidence>
<evidence type="ECO:0000256" key="3">
    <source>
        <dbReference type="ARBA" id="ARBA00022475"/>
    </source>
</evidence>
<feature type="transmembrane region" description="Helical" evidence="7">
    <location>
        <begin position="216"/>
        <end position="237"/>
    </location>
</feature>
<evidence type="ECO:0000256" key="6">
    <source>
        <dbReference type="ARBA" id="ARBA00023136"/>
    </source>
</evidence>
<sequence length="253" mass="28860">MKEFTLLRNDKFQILIFSIMFLFIWQIVAVLINNDIYLPTLGQVFNSIDEIINSKRFCIDIFSSVGRCIFSFLFALITALILGILSYANKIFRNLLKPINALAQSIPTMVLVVLTLIWFDKDDTPFIVGFAIVFPILYESVLGSITGIDKKILEMAELYNIDLKYKILKIYLPNIKFQLASILGSTFSLALKVVIAGEVHGQPTYGMGTMIQLEKINFNTSGIFGWIIIIILISLMLNICQKIILRRVFIWKN</sequence>
<dbReference type="InterPro" id="IPR000515">
    <property type="entry name" value="MetI-like"/>
</dbReference>
<dbReference type="Gene3D" id="1.10.3720.10">
    <property type="entry name" value="MetI-like"/>
    <property type="match status" value="1"/>
</dbReference>
<evidence type="ECO:0000256" key="1">
    <source>
        <dbReference type="ARBA" id="ARBA00004651"/>
    </source>
</evidence>
<comment type="subcellular location">
    <subcellularLocation>
        <location evidence="1 7">Cell membrane</location>
        <topology evidence="1 7">Multi-pass membrane protein</topology>
    </subcellularLocation>
</comment>
<dbReference type="GO" id="GO:0005886">
    <property type="term" value="C:plasma membrane"/>
    <property type="evidence" value="ECO:0007669"/>
    <property type="project" value="UniProtKB-SubCell"/>
</dbReference>
<feature type="transmembrane region" description="Helical" evidence="7">
    <location>
        <begin position="177"/>
        <end position="196"/>
    </location>
</feature>
<dbReference type="Proteomes" id="UP000243494">
    <property type="component" value="Unassembled WGS sequence"/>
</dbReference>